<feature type="compositionally biased region" description="Basic and acidic residues" evidence="1">
    <location>
        <begin position="1430"/>
        <end position="1468"/>
    </location>
</feature>
<feature type="region of interest" description="Disordered" evidence="1">
    <location>
        <begin position="3387"/>
        <end position="3518"/>
    </location>
</feature>
<sequence>MKQSMNEGVIYLLIVRGKKKILWSECLACDGIKFYTKAEYFRHLSKHEHLLSLLLLNFPEYSELYELTKDQKILEAVQAVQIPTGNTSISAYPKTAKKVLHTLRSSLMKTLKQKEAFTQLAQLVLDDYKVRLIADPDASCHRFVSNHNSIDDHNQFDNNHLTTNTDNFVYARINSAGAIPLMPYSGQITDNRSRDVEIFSRVRDIESPLIPCLQSPEADFNPIWCGDTTDCRKNFVHHHKGTLVWRTVVETSRIIRESERNHAENWSGKNYSSTPWVDARCSSLAYKSNRVGASSLSTGNFGTILNRLSYNNEISKEQNYEQALYNSRLAHLAPYQPALVSAFQENRQLLIQTNQNPYCKDHTRPFPEHEFVSGLEGTQQFCNYGQVNKRVEAFSSGEHETLCHKLESKHSLHPFQSRELFYNSREHDLPCLMHENSKSPRPSMYPVSSIKQRLSYKPMDKNSECEKGIIFAGEKCQITVAAKNIQLETQVNRHFPKNTKPNNKDGQCMKFPKNEDQIKNNRLRRKELVKRRLSQNSEMAVRNNSCSIPTLSGQKAISRGINPCPSSQKASLPSQSASSLNLTQLPGVCKPKDRSTFSLIKNSFSCASSVSSLNQTTAPEHGPHHVCPSSIISSLQPSTQTTCSDKSHQTMFNNNITVKNPQTNFPREESSTKKILIGSNTLKKANLTCVQKRLSSIYSNAIDGCTNNNPSAIELSDHSNKHSGNNSSASPGTLKPFVLDPTTGNLTSVAEDKLLISHELPALQCSEDNDWKLRKRLENLSGSSSFAESPGQSKSEKCHVAVLCNQATATVLTPLMRDMNSEFILTDNLKAANCKEFMSSLALKRDKLGSVTWLVMLGVEVISDVCMQSCRCNSKCPEMVRAIHFSEDLRAEKINFIDKLKAEFDILFKNCTVYFMYDRPIVACPNDWSWSTIHRLNQKVSNMHVVARDEVLSLKESFTSFLRHYYDQFLSVNAREPSFENMLDAMQLRTCVDPSENLVSFEVIWLRRVSELLRETWSPSNSVKSGLVFETAEKRDAPKENLVTSALGYIKKEPDDPTNVNASDSITNLLNNSPATSLSNSEHSSIKDPKDEELTLRHLNSTSIKFETFSSDTTFSERPLFELQSDDNLLDSKAVNKVALPIKDEIDFKSDIHDIILFSTKQNANCPSPNDSITERTTLLSPAISGKSSQGESNIKTRTTSALSGTKSACEESVLCLNEVTSVDTTSLAMTCCDKIVQNINPNSAVNSDDFNTSNQRSESVEKLEAEATTLSDSKQNSVDEIGKASHALLDPPANGPDSNDPCTNNDDESSDADFSYEFSPDVSKSDFDVRCYSTSHSALLLGHQSSSDDSDFLYDIPQQTETAALETEKNSGKRKMNEEEHSGGKYLQESCKVIGEQKEKQKKDKVTISHAIRAQDNSSRKSSTSSKSKTNELREKPECSKHIRLEKARADKDGAKESEESLNKVDDSSSPSDSVAPYGCSLAQSPSNDIPLAPSSILPSPRRRKRNDSSFPSPRRRKRNDSSFPSPRRRKRNRNFVIVFGFPTKYLTELRQVLKFCKARQCSVVEHQVTKVEGIKGIFSSLEDSKRCYRVLKDTRLRSTKPFKQVGKGTGRPQENRHILTLSLLHHPKLPHSQDVPPEDALKDLKLFWKLQKYFDTSFGDRLRLLKNITADVSTRRTELNELPTDDAELSKPFNRHGRRPSRAALYWESSDYRRKRDMASTSKDVVNFANPDLAALPAYNSTRCTEVFSAAPTLLSATPTTINALTEPCPIITNQSSGVASNRVSAAPLMNKISSFEILNSTVNRLNVGNDTDTTSVTTSTSAVGLSTIHASKSCNSISVPSTTSTSCNETLVQPSTPANKMRTPSSSSTYTFMNPRNSVSVEATSKSTYSAAISKHSCIKNSEIHVNDSQFISSDVVNSLSPNLMKKLKLVLEYSAVACTASQTAHAIDSDNRGTSTIAANSMNSTLACTPKGTNSSNFVNTFNEVRENSTISNTRHKVSFEIHGRSPIGRSPIETSSMPVMISGSYGHSMQDLDASFQTETVCSASSDGPMINSKTQFLPQNSSPNATIMLHTSQSSKSSTAEIDFRSSNSSTSFTSLGPSNESSSEDKFDNRNVDNIRSHPSPDEHLTWYRVTEISPYIPRSLLTRLLEACGTLLTDNSFCNALKVGLKTVADEVLLLKISKMTWLGPLMRLNRLRSVFPVPLIESEQFTNSERGVVDAAFAACSNDVREYLTIVVQAEYDLVQFKTRKCKVQNCASEVCLDYHSAKDKRRNVLHHPYSPQLCNHKKFAATGNCQYGNECAYSQNRFESLYHPYYFKYMCKPNCNEKNFCPRRHPGTAIHNLTSGAMRMYCPGYSNTLFFLSAVVRLCSSKAESIFFPGKCLQTFPKPLQNRHGGAVRAIFVVDKDFFQEAFLESVADLAKCYEVVISELLVAPDSSAQSTILRPVNKNSHVSDTNIVVGRAGLVADWLHCHPARVASLQYLIIEYRNEETLIQSILSKLDVCTSRDRIKTVVVGENNSLDYRKNISALLGQYLESAFIDDRVVKRFLAALRTTNSAPAKDIPNTSFKQQSAGSPQPTSKTSSSSDQSASCSSGPEVQRLTTSAGRIESVKEQQPNSKTGTVGIGFSADASACTPVPRMTSTSIVEDPQTEPRSESISTSVPNTFLESNKLDETSKFEYSRPDNHMRSSSISSRFSYAFLRKNLDVGYGSCDDVSAKKCSSVAEPKNMPPSCNKSGNDEENENFLNVLSSEEAIVKHTTTTSRNSPCLSSSTQTKLGTSKNTSVSCSQNLSALDLSFVSSPLTEQNLPVSSALECFRDNENRTGTDNSGNRNGSKTETPCVATTSRSAFEVLNKEVDCARTNKVGEKSKVLVGSEVCQESVSCRPVTYLKSAESLVNVGDLFRKNAIIETIVISDDDSTSENEIRQTRTKFARNLSFDDWECKTLVKSLNVIPGKLLIENEDMLLKTITVNSTFLEPHLNRDEDNDIHAKILRVLENPSLTASPVTLEERVTSSEGSTVSSTPKMIGDEGGIEESDVEVINNCPTSALTDFFENRGRITNPNTLMKIARSNAEIQISSKVEPKDGNDPSTSPDSENSSGHVAILSTEKQKTLKLVQVPHDAFPAAESTPKATLTESISSADMNIQTVSSIVSQKSIISTAAVEPDNNVTSPLDVVKQTLTALPGEKLERGSTTERGRSPQITSTSYTDSQNSILTSTIREKILKSTAFQTLLAKYGDPSLSGNNSSITSSAGISVNNASRLSNPDVTNENHAPVRSEASEKTKAETSCHSPVKTNHLNAIASNNLLSSSKFCGSNANSTANLSREDATEASHIDNSRQHSSTIITQSHSYGNCNTAQEISSKNRQIYVTPSPYSNMAEDSCHKLDASSKSSKLPPKSCHSQSLLQKRPSIKQHELQVNKPDKLEKSKALGENSVSDQTVSSSKIAGTECSSVQSAQSKEIISHKESVKSNSHHVSNVKKGSPTLNSFSAAGIDSMQRPRKNPETLPGYTSCRQDHSPCTGSTISYPAPSQNDRLCSLTEVAAKELLERTNSFTKSPRETTTSKKTTQNHYDSTSPHGKSAIVAASTHEKVISIKDSASKTALTKSVSHRKSLPDSSMLKKVSSGLETGSLFDLNLSKELGGKKELVSFKSSTKITGNSELSSKIRDCTQKTDKESEATSKTPKKLLFASKLASSTKIRSPSNHPSPPVFISPKKPLISHPATYQKNSLMKSRCDVKSALSIESSDPVNNANMSGGSQKKITEVSSSVCNTIADKQEFREILSKKQVSPITHYPAHADRRNKSTCVSPSASIPHKQSSSQKVNKENSSVKRSGNRLVPRMKEETSKSSLEKNRVVESFCNSEEPSNSQKPKKKARMQDEQDTSEISRGGRIGATAPATIGKCYPNSLNHSRQKEGKKTLGSPGAVCKIGSSSKVASDTCKTSKHDSGAKLAKESHKEKHLKPDKKHRSTKCETKETTDIPIAFDHHSINIEKKSQNVKCSVGNKRKTSDELLGSNASQQLQNKRKECEFPPDNKMGHTVKKFKTSNDKSNAPKNSSTSPVRSHDVATTPRHSSKIFEKNPKKSVVTSKHESKRSGHKVSGFKDLRKDDTPTKILSESKIKDSAGKSSKPCKASEKSDRKLLEQSKVLSGESNLRKNASVKNKIPEVISGKESEVETVQQAHNKTLEENFKDTKKSSEKNSRKLSDRASTFCENGKPSVDTDPDEFDIAIPEKSNIKIVDPEVTNDTTTLPSSADEIVESFKEAFEQTKEFLVYNSLGRILDDVRDCYIQALQHYHKNNDEIALMKCVKRIGDTSGYEIARTAENQFVDYLKSPEKSPDYHNAHRSYGTRQDPTMPWEAFWRLKMELWREERILHLKLMWRSCFRR</sequence>
<gene>
    <name evidence="3" type="primary">LOC108679098</name>
</gene>
<accession>A0A979FVL9</accession>
<feature type="region of interest" description="Disordered" evidence="1">
    <location>
        <begin position="1287"/>
        <end position="1318"/>
    </location>
</feature>
<dbReference type="OrthoDB" id="20534at2759"/>
<feature type="compositionally biased region" description="Low complexity" evidence="1">
    <location>
        <begin position="3392"/>
        <end position="3402"/>
    </location>
</feature>
<feature type="region of interest" description="Disordered" evidence="1">
    <location>
        <begin position="2823"/>
        <end position="2844"/>
    </location>
</feature>
<feature type="compositionally biased region" description="Low complexity" evidence="1">
    <location>
        <begin position="2579"/>
        <end position="2598"/>
    </location>
</feature>
<feature type="region of interest" description="Disordered" evidence="1">
    <location>
        <begin position="2763"/>
        <end position="2786"/>
    </location>
</feature>
<evidence type="ECO:0000313" key="2">
    <source>
        <dbReference type="Proteomes" id="UP000694843"/>
    </source>
</evidence>
<feature type="region of interest" description="Disordered" evidence="1">
    <location>
        <begin position="3556"/>
        <end position="3582"/>
    </location>
</feature>
<feature type="compositionally biased region" description="Polar residues" evidence="1">
    <location>
        <begin position="2076"/>
        <end position="2086"/>
    </location>
</feature>
<feature type="compositionally biased region" description="Polar residues" evidence="1">
    <location>
        <begin position="2564"/>
        <end position="2578"/>
    </location>
</feature>
<feature type="region of interest" description="Disordered" evidence="1">
    <location>
        <begin position="4000"/>
        <end position="4151"/>
    </location>
</feature>
<feature type="region of interest" description="Disordered" evidence="1">
    <location>
        <begin position="3081"/>
        <end position="3105"/>
    </location>
</feature>
<feature type="region of interest" description="Disordered" evidence="1">
    <location>
        <begin position="1851"/>
        <end position="1875"/>
    </location>
</feature>
<feature type="compositionally biased region" description="Basic and acidic residues" evidence="1">
    <location>
        <begin position="3973"/>
        <end position="3985"/>
    </location>
</feature>
<feature type="compositionally biased region" description="Polar residues" evidence="1">
    <location>
        <begin position="3437"/>
        <end position="3464"/>
    </location>
</feature>
<feature type="region of interest" description="Disordered" evidence="1">
    <location>
        <begin position="3193"/>
        <end position="3213"/>
    </location>
</feature>
<dbReference type="Proteomes" id="UP000694843">
    <property type="component" value="Unplaced"/>
</dbReference>
<keyword evidence="2" id="KW-1185">Reference proteome</keyword>
<feature type="compositionally biased region" description="Polar residues" evidence="1">
    <location>
        <begin position="3807"/>
        <end position="3825"/>
    </location>
</feature>
<feature type="region of interest" description="Disordered" evidence="1">
    <location>
        <begin position="4192"/>
        <end position="4226"/>
    </location>
</feature>
<feature type="region of interest" description="Disordered" evidence="1">
    <location>
        <begin position="3261"/>
        <end position="3295"/>
    </location>
</feature>
<feature type="compositionally biased region" description="Basic and acidic residues" evidence="1">
    <location>
        <begin position="3328"/>
        <end position="3342"/>
    </location>
</feature>
<feature type="compositionally biased region" description="Polar residues" evidence="1">
    <location>
        <begin position="3862"/>
        <end position="3872"/>
    </location>
</feature>
<feature type="compositionally biased region" description="Basic and acidic residues" evidence="1">
    <location>
        <begin position="1396"/>
        <end position="1408"/>
    </location>
</feature>
<feature type="compositionally biased region" description="Polar residues" evidence="1">
    <location>
        <begin position="722"/>
        <end position="731"/>
    </location>
</feature>
<feature type="compositionally biased region" description="Basic and acidic residues" evidence="1">
    <location>
        <begin position="4135"/>
        <end position="4146"/>
    </location>
</feature>
<feature type="region of interest" description="Disordered" evidence="1">
    <location>
        <begin position="2076"/>
        <end position="2125"/>
    </location>
</feature>
<feature type="compositionally biased region" description="Low complexity" evidence="1">
    <location>
        <begin position="2092"/>
        <end position="2101"/>
    </location>
</feature>
<feature type="region of interest" description="Disordered" evidence="1">
    <location>
        <begin position="3796"/>
        <end position="3985"/>
    </location>
</feature>
<feature type="region of interest" description="Disordered" evidence="1">
    <location>
        <begin position="3322"/>
        <end position="3354"/>
    </location>
</feature>
<feature type="region of interest" description="Disordered" evidence="1">
    <location>
        <begin position="3012"/>
        <end position="3031"/>
    </location>
</feature>
<feature type="compositionally biased region" description="Basic and acidic residues" evidence="1">
    <location>
        <begin position="4104"/>
        <end position="4127"/>
    </location>
</feature>
<feature type="region of interest" description="Disordered" evidence="1">
    <location>
        <begin position="715"/>
        <end position="735"/>
    </location>
</feature>
<feature type="compositionally biased region" description="Low complexity" evidence="1">
    <location>
        <begin position="1491"/>
        <end position="1501"/>
    </location>
</feature>
<reference evidence="3" key="1">
    <citation type="submission" date="2025-08" db="UniProtKB">
        <authorList>
            <consortium name="RefSeq"/>
        </authorList>
    </citation>
    <scope>IDENTIFICATION</scope>
    <source>
        <tissue evidence="3">Whole organism</tissue>
    </source>
</reference>
<feature type="compositionally biased region" description="Polar residues" evidence="1">
    <location>
        <begin position="3092"/>
        <end position="3104"/>
    </location>
</feature>
<dbReference type="RefSeq" id="XP_047740436.1">
    <property type="nucleotide sequence ID" value="XM_047884480.1"/>
</dbReference>
<proteinExistence type="predicted"/>
<feature type="region of interest" description="Disordered" evidence="1">
    <location>
        <begin position="2564"/>
        <end position="2664"/>
    </location>
</feature>
<feature type="compositionally biased region" description="Polar residues" evidence="1">
    <location>
        <begin position="3567"/>
        <end position="3581"/>
    </location>
</feature>
<feature type="compositionally biased region" description="Polar residues" evidence="1">
    <location>
        <begin position="4051"/>
        <end position="4064"/>
    </location>
</feature>
<feature type="compositionally biased region" description="Low complexity" evidence="1">
    <location>
        <begin position="3018"/>
        <end position="3027"/>
    </location>
</feature>
<evidence type="ECO:0000313" key="3">
    <source>
        <dbReference type="RefSeq" id="XP_047740436.1"/>
    </source>
</evidence>
<feature type="compositionally biased region" description="Basic and acidic residues" evidence="1">
    <location>
        <begin position="3416"/>
        <end position="3433"/>
    </location>
</feature>
<feature type="compositionally biased region" description="Basic and acidic residues" evidence="1">
    <location>
        <begin position="2110"/>
        <end position="2125"/>
    </location>
</feature>
<protein>
    <submittedName>
        <fullName evidence="3">Uncharacterized protein LOC108679098</fullName>
    </submittedName>
</protein>
<dbReference type="KEGG" id="hazt:108679098"/>
<feature type="compositionally biased region" description="Basic and acidic residues" evidence="1">
    <location>
        <begin position="1367"/>
        <end position="1384"/>
    </location>
</feature>
<feature type="region of interest" description="Disordered" evidence="1">
    <location>
        <begin position="1366"/>
        <end position="1530"/>
    </location>
</feature>
<feature type="compositionally biased region" description="Polar residues" evidence="1">
    <location>
        <begin position="3204"/>
        <end position="3213"/>
    </location>
</feature>
<feature type="compositionally biased region" description="Basic and acidic residues" evidence="1">
    <location>
        <begin position="3944"/>
        <end position="3960"/>
    </location>
</feature>
<dbReference type="GeneID" id="108679098"/>
<name>A0A979FVL9_HYAAZ</name>
<feature type="compositionally biased region" description="Basic and acidic residues" evidence="1">
    <location>
        <begin position="3193"/>
        <end position="3202"/>
    </location>
</feature>
<evidence type="ECO:0000256" key="1">
    <source>
        <dbReference type="SAM" id="MobiDB-lite"/>
    </source>
</evidence>
<feature type="region of interest" description="Disordered" evidence="1">
    <location>
        <begin position="1053"/>
        <end position="1090"/>
    </location>
</feature>
<feature type="region of interest" description="Disordered" evidence="1">
    <location>
        <begin position="1182"/>
        <end position="1202"/>
    </location>
</feature>
<feature type="compositionally biased region" description="Basic and acidic residues" evidence="1">
    <location>
        <begin position="3277"/>
        <end position="3291"/>
    </location>
</feature>
<feature type="compositionally biased region" description="Low complexity" evidence="1">
    <location>
        <begin position="3473"/>
        <end position="3484"/>
    </location>
</feature>
<feature type="compositionally biased region" description="Basic and acidic residues" evidence="1">
    <location>
        <begin position="3843"/>
        <end position="3858"/>
    </location>
</feature>
<feature type="compositionally biased region" description="Basic and acidic residues" evidence="1">
    <location>
        <begin position="4192"/>
        <end position="4209"/>
    </location>
</feature>
<feature type="region of interest" description="Disordered" evidence="1">
    <location>
        <begin position="3699"/>
        <end position="3718"/>
    </location>
</feature>
<feature type="compositionally biased region" description="Polar residues" evidence="1">
    <location>
        <begin position="3933"/>
        <end position="3943"/>
    </location>
</feature>
<organism evidence="2 3">
    <name type="scientific">Hyalella azteca</name>
    <name type="common">Amphipod</name>
    <dbReference type="NCBI Taxonomy" id="294128"/>
    <lineage>
        <taxon>Eukaryota</taxon>
        <taxon>Metazoa</taxon>
        <taxon>Ecdysozoa</taxon>
        <taxon>Arthropoda</taxon>
        <taxon>Crustacea</taxon>
        <taxon>Multicrustacea</taxon>
        <taxon>Malacostraca</taxon>
        <taxon>Eumalacostraca</taxon>
        <taxon>Peracarida</taxon>
        <taxon>Amphipoda</taxon>
        <taxon>Senticaudata</taxon>
        <taxon>Talitrida</taxon>
        <taxon>Talitroidea</taxon>
        <taxon>Hyalellidae</taxon>
        <taxon>Hyalella</taxon>
    </lineage>
</organism>
<feature type="compositionally biased region" description="Polar residues" evidence="1">
    <location>
        <begin position="1058"/>
        <end position="1083"/>
    </location>
</feature>
<feature type="compositionally biased region" description="Polar residues" evidence="1">
    <location>
        <begin position="3261"/>
        <end position="3275"/>
    </location>
</feature>
<feature type="compositionally biased region" description="Polar residues" evidence="1">
    <location>
        <begin position="3343"/>
        <end position="3354"/>
    </location>
</feature>
<feature type="compositionally biased region" description="Polar residues" evidence="1">
    <location>
        <begin position="2829"/>
        <end position="2844"/>
    </location>
</feature>
<feature type="compositionally biased region" description="Basic residues" evidence="1">
    <location>
        <begin position="3961"/>
        <end position="3972"/>
    </location>
</feature>